<comment type="caution">
    <text evidence="3">The sequence shown here is derived from an EMBL/GenBank/DDBJ whole genome shotgun (WGS) entry which is preliminary data.</text>
</comment>
<dbReference type="InterPro" id="IPR044824">
    <property type="entry name" value="MAIN-like"/>
</dbReference>
<dbReference type="Pfam" id="PF10536">
    <property type="entry name" value="PMD"/>
    <property type="match status" value="1"/>
</dbReference>
<dbReference type="PANTHER" id="PTHR46033:SF8">
    <property type="entry name" value="PROTEIN MAINTENANCE OF MERISTEMS-LIKE"/>
    <property type="match status" value="1"/>
</dbReference>
<feature type="region of interest" description="Disordered" evidence="1">
    <location>
        <begin position="204"/>
        <end position="223"/>
    </location>
</feature>
<evidence type="ECO:0000259" key="2">
    <source>
        <dbReference type="Pfam" id="PF10536"/>
    </source>
</evidence>
<dbReference type="GO" id="GO:0010073">
    <property type="term" value="P:meristem maintenance"/>
    <property type="evidence" value="ECO:0007669"/>
    <property type="project" value="InterPro"/>
</dbReference>
<sequence>PEDRILETYIRNLFAPQSSLIEPYLRDADFLHMAHMGRRRKLDPTLVSMLVERWRPETYKFHLPYGKCIIRLEDVQLQLGLSVGGPIVTRLVVTTDWRDVCEQLLGRVIDTIFRGRIDMNWLKRNFVGFNAKSSEVEREQHTRAYILRITGGLLMPDKSWNHRPSYVGQPEELEDIQLLLDQQSEADMPWFRHHSKPYLLSKVAKGRQRHMRRPQRAPRKPRFGAAVEAGPSLTPTQEEALMAAPPPGQYGSTYFGAFTNPVLFTQTPHLAPHFYVSTPSLGFFCTTTFVPTILPTDAIDNSYSNYVYGTDEKFVFSTIGAKTMGYQNQKMYLRVEVMMNTKKRSSRNHSLNEEEIRLTIGDHLVVAHIQLGDTNDVFVLFM</sequence>
<dbReference type="PANTHER" id="PTHR46033">
    <property type="entry name" value="PROTEIN MAIN-LIKE 2"/>
    <property type="match status" value="1"/>
</dbReference>
<proteinExistence type="predicted"/>
<keyword evidence="4" id="KW-1185">Reference proteome</keyword>
<dbReference type="EMBL" id="JABEZW010000007">
    <property type="protein sequence ID" value="MBA0770474.1"/>
    <property type="molecule type" value="Genomic_DNA"/>
</dbReference>
<feature type="domain" description="Aminotransferase-like plant mobile" evidence="2">
    <location>
        <begin position="39"/>
        <end position="161"/>
    </location>
</feature>
<reference evidence="3 4" key="1">
    <citation type="journal article" date="2019" name="Genome Biol. Evol.">
        <title>Insights into the evolution of the New World diploid cottons (Gossypium, subgenus Houzingenia) based on genome sequencing.</title>
        <authorList>
            <person name="Grover C.E."/>
            <person name="Arick M.A. 2nd"/>
            <person name="Thrash A."/>
            <person name="Conover J.L."/>
            <person name="Sanders W.S."/>
            <person name="Peterson D.G."/>
            <person name="Frelichowski J.E."/>
            <person name="Scheffler J.A."/>
            <person name="Scheffler B.E."/>
            <person name="Wendel J.F."/>
        </authorList>
    </citation>
    <scope>NUCLEOTIDE SEQUENCE [LARGE SCALE GENOMIC DNA]</scope>
    <source>
        <strain evidence="3">8</strain>
        <tissue evidence="3">Leaf</tissue>
    </source>
</reference>
<feature type="non-terminal residue" evidence="3">
    <location>
        <position position="1"/>
    </location>
</feature>
<evidence type="ECO:0000313" key="3">
    <source>
        <dbReference type="EMBL" id="MBA0770474.1"/>
    </source>
</evidence>
<evidence type="ECO:0000256" key="1">
    <source>
        <dbReference type="SAM" id="MobiDB-lite"/>
    </source>
</evidence>
<gene>
    <name evidence="3" type="ORF">Gotri_019105</name>
</gene>
<accession>A0A7J9ECI5</accession>
<dbReference type="AlphaFoldDB" id="A0A7J9ECI5"/>
<evidence type="ECO:0000313" key="4">
    <source>
        <dbReference type="Proteomes" id="UP000593568"/>
    </source>
</evidence>
<dbReference type="Proteomes" id="UP000593568">
    <property type="component" value="Unassembled WGS sequence"/>
</dbReference>
<feature type="compositionally biased region" description="Basic residues" evidence="1">
    <location>
        <begin position="204"/>
        <end position="222"/>
    </location>
</feature>
<name>A0A7J9ECI5_9ROSI</name>
<protein>
    <recommendedName>
        <fullName evidence="2">Aminotransferase-like plant mobile domain-containing protein</fullName>
    </recommendedName>
</protein>
<organism evidence="3 4">
    <name type="scientific">Gossypium trilobum</name>
    <dbReference type="NCBI Taxonomy" id="34281"/>
    <lineage>
        <taxon>Eukaryota</taxon>
        <taxon>Viridiplantae</taxon>
        <taxon>Streptophyta</taxon>
        <taxon>Embryophyta</taxon>
        <taxon>Tracheophyta</taxon>
        <taxon>Spermatophyta</taxon>
        <taxon>Magnoliopsida</taxon>
        <taxon>eudicotyledons</taxon>
        <taxon>Gunneridae</taxon>
        <taxon>Pentapetalae</taxon>
        <taxon>rosids</taxon>
        <taxon>malvids</taxon>
        <taxon>Malvales</taxon>
        <taxon>Malvaceae</taxon>
        <taxon>Malvoideae</taxon>
        <taxon>Gossypium</taxon>
    </lineage>
</organism>
<dbReference type="InterPro" id="IPR019557">
    <property type="entry name" value="AminoTfrase-like_pln_mobile"/>
</dbReference>